<accession>A0ABR7CWV5</accession>
<feature type="domain" description="Protein FecR C-terminal" evidence="3">
    <location>
        <begin position="319"/>
        <end position="387"/>
    </location>
</feature>
<evidence type="ECO:0000313" key="5">
    <source>
        <dbReference type="Proteomes" id="UP000646484"/>
    </source>
</evidence>
<feature type="domain" description="FecR protein" evidence="2">
    <location>
        <begin position="183"/>
        <end position="278"/>
    </location>
</feature>
<evidence type="ECO:0000313" key="4">
    <source>
        <dbReference type="EMBL" id="MBC5620156.1"/>
    </source>
</evidence>
<dbReference type="InterPro" id="IPR012373">
    <property type="entry name" value="Ferrdict_sens_TM"/>
</dbReference>
<gene>
    <name evidence="4" type="ORF">H8S64_03480</name>
</gene>
<keyword evidence="5" id="KW-1185">Reference proteome</keyword>
<dbReference type="Pfam" id="PF04773">
    <property type="entry name" value="FecR"/>
    <property type="match status" value="1"/>
</dbReference>
<evidence type="ECO:0000259" key="3">
    <source>
        <dbReference type="Pfam" id="PF16344"/>
    </source>
</evidence>
<dbReference type="PANTHER" id="PTHR30273:SF2">
    <property type="entry name" value="PROTEIN FECR"/>
    <property type="match status" value="1"/>
</dbReference>
<comment type="caution">
    <text evidence="4">The sequence shown here is derived from an EMBL/GenBank/DDBJ whole genome shotgun (WGS) entry which is preliminary data.</text>
</comment>
<dbReference type="InterPro" id="IPR006860">
    <property type="entry name" value="FecR"/>
</dbReference>
<dbReference type="EMBL" id="JACOOH010000001">
    <property type="protein sequence ID" value="MBC5620156.1"/>
    <property type="molecule type" value="Genomic_DNA"/>
</dbReference>
<keyword evidence="1" id="KW-1133">Transmembrane helix</keyword>
<sequence>MMMRDNKIEYRIAKLLARQRAGQITDEEMRELEVWKENSPENEELFLRWQRGDFFSGEYAKYKKINGIRAKNAMQKRIDRERRAGLRLRILRFGVAAAVVLLVVGSFYLFKGEREEKRDAMPSIALISAQRPTLKLNDGSVVLLDSVAAGFKEEGVTVARTGGSTLAYLAEDAISKQALAFNTLNVPKGAEFDLILADGTQVWLNAESKLKYPVAFGGKERVVELEGEGFFKVSKDAARPFRVKTKSQVVEVLGTEFNVDAYPDGEYVYTTLVEGKVKVDTDGKSLELTPGMQSVVGKQNVYTRKVNTGDIVSWRNGMFVLEDKTLEEIMSKLTRWYDFSVFYQNQAAKDITFKGKIPRYASFESILDILERTGEVKFKVSGQTVTVYQ</sequence>
<dbReference type="InterPro" id="IPR032508">
    <property type="entry name" value="FecR_C"/>
</dbReference>
<keyword evidence="1" id="KW-0472">Membrane</keyword>
<dbReference type="PANTHER" id="PTHR30273">
    <property type="entry name" value="PERIPLASMIC SIGNAL SENSOR AND SIGMA FACTOR ACTIVATOR FECR-RELATED"/>
    <property type="match status" value="1"/>
</dbReference>
<evidence type="ECO:0000256" key="1">
    <source>
        <dbReference type="SAM" id="Phobius"/>
    </source>
</evidence>
<dbReference type="Pfam" id="PF16344">
    <property type="entry name" value="FecR_C"/>
    <property type="match status" value="1"/>
</dbReference>
<feature type="transmembrane region" description="Helical" evidence="1">
    <location>
        <begin position="90"/>
        <end position="110"/>
    </location>
</feature>
<protein>
    <submittedName>
        <fullName evidence="4">FecR domain-containing protein</fullName>
    </submittedName>
</protein>
<dbReference type="Gene3D" id="2.60.120.1440">
    <property type="match status" value="1"/>
</dbReference>
<dbReference type="Gene3D" id="3.55.50.30">
    <property type="match status" value="1"/>
</dbReference>
<evidence type="ECO:0000259" key="2">
    <source>
        <dbReference type="Pfam" id="PF04773"/>
    </source>
</evidence>
<dbReference type="Proteomes" id="UP000646484">
    <property type="component" value="Unassembled WGS sequence"/>
</dbReference>
<keyword evidence="1" id="KW-0812">Transmembrane</keyword>
<proteinExistence type="predicted"/>
<dbReference type="RefSeq" id="WP_186974951.1">
    <property type="nucleotide sequence ID" value="NZ_JACOOH010000001.1"/>
</dbReference>
<name>A0ABR7CWV5_9BACT</name>
<reference evidence="4 5" key="1">
    <citation type="submission" date="2020-08" db="EMBL/GenBank/DDBJ databases">
        <title>Genome public.</title>
        <authorList>
            <person name="Liu C."/>
            <person name="Sun Q."/>
        </authorList>
    </citation>
    <scope>NUCLEOTIDE SEQUENCE [LARGE SCALE GENOMIC DNA]</scope>
    <source>
        <strain evidence="4 5">NSJ-56</strain>
    </source>
</reference>
<organism evidence="4 5">
    <name type="scientific">Butyricimonas hominis</name>
    <dbReference type="NCBI Taxonomy" id="2763032"/>
    <lineage>
        <taxon>Bacteria</taxon>
        <taxon>Pseudomonadati</taxon>
        <taxon>Bacteroidota</taxon>
        <taxon>Bacteroidia</taxon>
        <taxon>Bacteroidales</taxon>
        <taxon>Odoribacteraceae</taxon>
        <taxon>Butyricimonas</taxon>
    </lineage>
</organism>